<evidence type="ECO:0000256" key="9">
    <source>
        <dbReference type="PIRSR" id="PIRSR600183-50"/>
    </source>
</evidence>
<dbReference type="SUPFAM" id="SSF51419">
    <property type="entry name" value="PLP-binding barrel"/>
    <property type="match status" value="1"/>
</dbReference>
<dbReference type="Gene3D" id="2.40.37.10">
    <property type="entry name" value="Lyase, Ornithine Decarboxylase, Chain A, domain 1"/>
    <property type="match status" value="1"/>
</dbReference>
<dbReference type="InterPro" id="IPR009006">
    <property type="entry name" value="Ala_racemase/Decarboxylase_C"/>
</dbReference>
<evidence type="ECO:0000259" key="11">
    <source>
        <dbReference type="Pfam" id="PF02784"/>
    </source>
</evidence>
<dbReference type="FunFam" id="3.20.20.10:FF:000005">
    <property type="entry name" value="Ornithine decarboxylase"/>
    <property type="match status" value="1"/>
</dbReference>
<dbReference type="PROSITE" id="PS00878">
    <property type="entry name" value="ODR_DC_2_1"/>
    <property type="match status" value="1"/>
</dbReference>
<dbReference type="CDD" id="cd00622">
    <property type="entry name" value="PLPDE_III_ODC"/>
    <property type="match status" value="1"/>
</dbReference>
<dbReference type="GO" id="GO:0005737">
    <property type="term" value="C:cytoplasm"/>
    <property type="evidence" value="ECO:0007669"/>
    <property type="project" value="TreeGrafter"/>
</dbReference>
<keyword evidence="13" id="KW-1185">Reference proteome</keyword>
<evidence type="ECO:0000313" key="12">
    <source>
        <dbReference type="EMBL" id="KAK5584219.1"/>
    </source>
</evidence>
<name>A0AAN7U1W3_9MYCE</name>
<evidence type="ECO:0000313" key="13">
    <source>
        <dbReference type="Proteomes" id="UP001344447"/>
    </source>
</evidence>
<feature type="region of interest" description="Disordered" evidence="10">
    <location>
        <begin position="1"/>
        <end position="35"/>
    </location>
</feature>
<dbReference type="PANTHER" id="PTHR11482:SF6">
    <property type="entry name" value="ORNITHINE DECARBOXYLASE 1-RELATED"/>
    <property type="match status" value="1"/>
</dbReference>
<feature type="compositionally biased region" description="Basic and acidic residues" evidence="10">
    <location>
        <begin position="21"/>
        <end position="30"/>
    </location>
</feature>
<comment type="pathway">
    <text evidence="5">Amine and polyamine biosynthesis; putrescine biosynthesis via L-ornithine pathway; putrescine from L-ornithine: step 1/1.</text>
</comment>
<accession>A0AAN7U1W3</accession>
<comment type="subunit">
    <text evidence="7">Homodimer. Only the dimer is catalytically active, as the active sites are constructed of residues from both monomers.</text>
</comment>
<keyword evidence="4" id="KW-0456">Lyase</keyword>
<dbReference type="Pfam" id="PF02784">
    <property type="entry name" value="Orn_Arg_deC_N"/>
    <property type="match status" value="1"/>
</dbReference>
<evidence type="ECO:0000256" key="10">
    <source>
        <dbReference type="SAM" id="MobiDB-lite"/>
    </source>
</evidence>
<dbReference type="PANTHER" id="PTHR11482">
    <property type="entry name" value="ARGININE/DIAMINOPIMELATE/ORNITHINE DECARBOXYLASE"/>
    <property type="match status" value="1"/>
</dbReference>
<dbReference type="EC" id="4.1.1.17" evidence="6"/>
<dbReference type="AlphaFoldDB" id="A0AAN7U1W3"/>
<dbReference type="Proteomes" id="UP001344447">
    <property type="component" value="Unassembled WGS sequence"/>
</dbReference>
<dbReference type="EMBL" id="JAVFKY010000001">
    <property type="protein sequence ID" value="KAK5584219.1"/>
    <property type="molecule type" value="Genomic_DNA"/>
</dbReference>
<evidence type="ECO:0000256" key="4">
    <source>
        <dbReference type="ARBA" id="ARBA00023239"/>
    </source>
</evidence>
<sequence length="462" mass="51632">MTGTKRNGDEVVNETNNVTEETNKKAKVEESSTETAASTASSTCSLLSRCEKLDIVRKELDIKPWDTSKTSIQEVITSLLDKTDRDAFFVADVGVIIKHWQKWVKNLPNVTPYYAVKCNPTVGVLRVLDALGTNYDCASRTEIESVLNLGVDPSRIIYANPCKQISALKFARAHNVKLMTFDNLSELEKIEKFFPEAELVLRIAPDDSKSVMRFGSKFGVHIDDCNDLLEMAKEMNLKVVGVSFHVGSGCQSGDSYADALIMVKSVFDMAKKLDMELTLVDIGGGFTGSDEEKFNSFTKVISEKTAELFSPNVKIIAEPGRYFAAESHTLAVTVISKRSIKQEDNRQHPRRTSNNMRQYNYYLADGVYGSFNNTKFDYAKVEPLLLKPSNKQPTPCTLFGPTCDSIDVILKDTQIPELKIGDWLYFQDMGAYTIASSSSFNGFCPPPVYYYNSIPEEELKNL</sequence>
<evidence type="ECO:0000256" key="8">
    <source>
        <dbReference type="ARBA" id="ARBA00049127"/>
    </source>
</evidence>
<feature type="domain" description="Orn/DAP/Arg decarboxylase 2 N-terminal" evidence="11">
    <location>
        <begin position="95"/>
        <end position="325"/>
    </location>
</feature>
<feature type="modified residue" description="N6-(pyridoxal phosphate)lysine" evidence="9">
    <location>
        <position position="117"/>
    </location>
</feature>
<dbReference type="GO" id="GO:0004586">
    <property type="term" value="F:ornithine decarboxylase activity"/>
    <property type="evidence" value="ECO:0007669"/>
    <property type="project" value="UniProtKB-EC"/>
</dbReference>
<proteinExistence type="inferred from homology"/>
<evidence type="ECO:0000256" key="3">
    <source>
        <dbReference type="ARBA" id="ARBA00022898"/>
    </source>
</evidence>
<dbReference type="InterPro" id="IPR029066">
    <property type="entry name" value="PLP-binding_barrel"/>
</dbReference>
<dbReference type="GO" id="GO:0033387">
    <property type="term" value="P:putrescine biosynthetic process from arginine, via ornithine"/>
    <property type="evidence" value="ECO:0007669"/>
    <property type="project" value="TreeGrafter"/>
</dbReference>
<evidence type="ECO:0000256" key="1">
    <source>
        <dbReference type="ARBA" id="ARBA00001933"/>
    </source>
</evidence>
<protein>
    <recommendedName>
        <fullName evidence="6">ornithine decarboxylase</fullName>
        <ecNumber evidence="6">4.1.1.17</ecNumber>
    </recommendedName>
</protein>
<dbReference type="PRINTS" id="PR01179">
    <property type="entry name" value="ODADCRBXLASE"/>
</dbReference>
<gene>
    <name evidence="12" type="ORF">RB653_005827</name>
</gene>
<feature type="active site" description="Proton donor" evidence="9">
    <location>
        <position position="403"/>
    </location>
</feature>
<comment type="caution">
    <text evidence="12">The sequence shown here is derived from an EMBL/GenBank/DDBJ whole genome shotgun (WGS) entry which is preliminary data.</text>
</comment>
<evidence type="ECO:0000256" key="5">
    <source>
        <dbReference type="ARBA" id="ARBA00034115"/>
    </source>
</evidence>
<evidence type="ECO:0000256" key="2">
    <source>
        <dbReference type="ARBA" id="ARBA00008872"/>
    </source>
</evidence>
<dbReference type="InterPro" id="IPR022653">
    <property type="entry name" value="De-COase2_pyr-phos_BS"/>
</dbReference>
<comment type="catalytic activity">
    <reaction evidence="8">
        <text>L-ornithine + H(+) = putrescine + CO2</text>
        <dbReference type="Rhea" id="RHEA:22964"/>
        <dbReference type="ChEBI" id="CHEBI:15378"/>
        <dbReference type="ChEBI" id="CHEBI:16526"/>
        <dbReference type="ChEBI" id="CHEBI:46911"/>
        <dbReference type="ChEBI" id="CHEBI:326268"/>
        <dbReference type="EC" id="4.1.1.17"/>
    </reaction>
</comment>
<dbReference type="InterPro" id="IPR022644">
    <property type="entry name" value="De-COase2_N"/>
</dbReference>
<dbReference type="InterPro" id="IPR000183">
    <property type="entry name" value="Orn/DAP/Arg_de-COase"/>
</dbReference>
<dbReference type="SUPFAM" id="SSF50621">
    <property type="entry name" value="Alanine racemase C-terminal domain-like"/>
    <property type="match status" value="1"/>
</dbReference>
<dbReference type="Gene3D" id="3.20.20.10">
    <property type="entry name" value="Alanine racemase"/>
    <property type="match status" value="1"/>
</dbReference>
<reference evidence="12 13" key="1">
    <citation type="submission" date="2023-11" db="EMBL/GenBank/DDBJ databases">
        <title>Dfirmibasis_genome.</title>
        <authorList>
            <person name="Edelbroek B."/>
            <person name="Kjellin J."/>
            <person name="Jerlstrom-Hultqvist J."/>
            <person name="Soderbom F."/>
        </authorList>
    </citation>
    <scope>NUCLEOTIDE SEQUENCE [LARGE SCALE GENOMIC DNA]</scope>
    <source>
        <strain evidence="12 13">TNS-C-14</strain>
    </source>
</reference>
<evidence type="ECO:0000256" key="7">
    <source>
        <dbReference type="ARBA" id="ARBA00046672"/>
    </source>
</evidence>
<dbReference type="PRINTS" id="PR01182">
    <property type="entry name" value="ORNDCRBXLASE"/>
</dbReference>
<dbReference type="InterPro" id="IPR002433">
    <property type="entry name" value="Orn_de-COase"/>
</dbReference>
<keyword evidence="3 9" id="KW-0663">Pyridoxal phosphate</keyword>
<organism evidence="12 13">
    <name type="scientific">Dictyostelium firmibasis</name>
    <dbReference type="NCBI Taxonomy" id="79012"/>
    <lineage>
        <taxon>Eukaryota</taxon>
        <taxon>Amoebozoa</taxon>
        <taxon>Evosea</taxon>
        <taxon>Eumycetozoa</taxon>
        <taxon>Dictyostelia</taxon>
        <taxon>Dictyosteliales</taxon>
        <taxon>Dictyosteliaceae</taxon>
        <taxon>Dictyostelium</taxon>
    </lineage>
</organism>
<comment type="similarity">
    <text evidence="2">Belongs to the Orn/Lys/Arg decarboxylase class-II family.</text>
</comment>
<comment type="cofactor">
    <cofactor evidence="1 9">
        <name>pyridoxal 5'-phosphate</name>
        <dbReference type="ChEBI" id="CHEBI:597326"/>
    </cofactor>
</comment>
<evidence type="ECO:0000256" key="6">
    <source>
        <dbReference type="ARBA" id="ARBA00034138"/>
    </source>
</evidence>